<keyword evidence="3" id="KW-1185">Reference proteome</keyword>
<gene>
    <name evidence="2" type="ORF">FGIG_04926</name>
</gene>
<dbReference type="OrthoDB" id="381190at2759"/>
<accession>A0A504YQ63</accession>
<evidence type="ECO:0000256" key="1">
    <source>
        <dbReference type="SAM" id="MobiDB-lite"/>
    </source>
</evidence>
<evidence type="ECO:0000313" key="3">
    <source>
        <dbReference type="Proteomes" id="UP000316759"/>
    </source>
</evidence>
<evidence type="ECO:0000313" key="2">
    <source>
        <dbReference type="EMBL" id="TPP63313.1"/>
    </source>
</evidence>
<reference evidence="2 3" key="1">
    <citation type="submission" date="2019-04" db="EMBL/GenBank/DDBJ databases">
        <title>Annotation for the trematode Fasciola gigantica.</title>
        <authorList>
            <person name="Choi Y.-J."/>
        </authorList>
    </citation>
    <scope>NUCLEOTIDE SEQUENCE [LARGE SCALE GENOMIC DNA]</scope>
    <source>
        <strain evidence="2">Uganda_cow_1</strain>
    </source>
</reference>
<feature type="region of interest" description="Disordered" evidence="1">
    <location>
        <begin position="206"/>
        <end position="237"/>
    </location>
</feature>
<name>A0A504YQ63_FASGI</name>
<proteinExistence type="predicted"/>
<dbReference type="Proteomes" id="UP000316759">
    <property type="component" value="Unassembled WGS sequence"/>
</dbReference>
<dbReference type="STRING" id="46835.A0A504YQ63"/>
<comment type="caution">
    <text evidence="2">The sequence shown here is derived from an EMBL/GenBank/DDBJ whole genome shotgun (WGS) entry which is preliminary data.</text>
</comment>
<dbReference type="EMBL" id="SUNJ01005830">
    <property type="protein sequence ID" value="TPP63313.1"/>
    <property type="molecule type" value="Genomic_DNA"/>
</dbReference>
<protein>
    <submittedName>
        <fullName evidence="2">Uncharacterized protein</fullName>
    </submittedName>
</protein>
<organism evidence="2 3">
    <name type="scientific">Fasciola gigantica</name>
    <name type="common">Giant liver fluke</name>
    <dbReference type="NCBI Taxonomy" id="46835"/>
    <lineage>
        <taxon>Eukaryota</taxon>
        <taxon>Metazoa</taxon>
        <taxon>Spiralia</taxon>
        <taxon>Lophotrochozoa</taxon>
        <taxon>Platyhelminthes</taxon>
        <taxon>Trematoda</taxon>
        <taxon>Digenea</taxon>
        <taxon>Plagiorchiida</taxon>
        <taxon>Echinostomata</taxon>
        <taxon>Echinostomatoidea</taxon>
        <taxon>Fasciolidae</taxon>
        <taxon>Fasciola</taxon>
    </lineage>
</organism>
<sequence>MFNQISFLLKQIHHLQDSSWITSVTPRQSGLVPLFDPWASLTSFNGPSIHLRHSLGKTEPRFFCASPGLVYPPSMFLVEPFPCLCSTPLSLKPMLAPEELSTTEECFSLCRWLLSQDVPLRSATCLVQYVIQEWQLVSNAIQFQQETTRWKQIRTLRNFFGLVAAVILFTYDQPSDPTSFEVTTSCSVCYKKHQVHTLQRLFESSLDSSHDGGSMRMASSTKRRRLASSTEDRDSTSTCGTVKAAFELLLSSNRKDGCLWYVVKQVLKNQLLF</sequence>
<dbReference type="AlphaFoldDB" id="A0A504YQ63"/>